<dbReference type="STRING" id="360107.CHAB381_1336"/>
<accession>A7I2Z4</accession>
<protein>
    <submittedName>
        <fullName evidence="1">Uncharacterized protein</fullName>
    </submittedName>
</protein>
<dbReference type="eggNOG" id="ENOG503196I">
    <property type="taxonomic scope" value="Bacteria"/>
</dbReference>
<organism evidence="1 2">
    <name type="scientific">Campylobacter hominis (strain ATCC BAA-381 / DSM 21671 / CCUG 45161 / LMG 19568 / NCTC 13146 / CH001A)</name>
    <dbReference type="NCBI Taxonomy" id="360107"/>
    <lineage>
        <taxon>Bacteria</taxon>
        <taxon>Pseudomonadati</taxon>
        <taxon>Campylobacterota</taxon>
        <taxon>Epsilonproteobacteria</taxon>
        <taxon>Campylobacterales</taxon>
        <taxon>Campylobacteraceae</taxon>
        <taxon>Campylobacter</taxon>
    </lineage>
</organism>
<reference evidence="2" key="1">
    <citation type="submission" date="2007-07" db="EMBL/GenBank/DDBJ databases">
        <title>Complete genome sequence of Campylobacter hominis ATCC BAA-381, a commensal isolated from the human gastrointestinal tract.</title>
        <authorList>
            <person name="Fouts D.E."/>
            <person name="Mongodin E.F."/>
            <person name="Puiu D."/>
            <person name="Sebastian Y."/>
            <person name="Miller W.G."/>
            <person name="Mandrell R.E."/>
            <person name="Nelson K.E."/>
        </authorList>
    </citation>
    <scope>NUCLEOTIDE SEQUENCE [LARGE SCALE GENOMIC DNA]</scope>
    <source>
        <strain evidence="2">ATCC BAA-381 / LMG 19568 / NCTC 13146 / CH001A</strain>
    </source>
</reference>
<dbReference type="HOGENOM" id="CLU_1812237_0_0_7"/>
<dbReference type="Proteomes" id="UP000002407">
    <property type="component" value="Chromosome"/>
</dbReference>
<dbReference type="EMBL" id="CP000776">
    <property type="protein sequence ID" value="ABS51272.1"/>
    <property type="molecule type" value="Genomic_DNA"/>
</dbReference>
<dbReference type="Gene3D" id="3.10.450.50">
    <property type="match status" value="1"/>
</dbReference>
<name>A7I2Z4_CAMHC</name>
<sequence>MKRLLVTLLVVLFMHGCGNKIDEKDPISVIQNFILLCESGNIDEAEKLLAPNNNVDYFRKYKNLNGGKDMMYIDYDYKGNDDVIELSYEFLENLSSKDQAVVKLTSNYLEQNQKFDKVIVLKNIDNKWRIYEFLFMPVKVRGNI</sequence>
<evidence type="ECO:0000313" key="1">
    <source>
        <dbReference type="EMBL" id="ABS51272.1"/>
    </source>
</evidence>
<dbReference type="RefSeq" id="WP_012109188.1">
    <property type="nucleotide sequence ID" value="NC_009714.1"/>
</dbReference>
<gene>
    <name evidence="1" type="ordered locus">CHAB381_1336</name>
</gene>
<evidence type="ECO:0000313" key="2">
    <source>
        <dbReference type="Proteomes" id="UP000002407"/>
    </source>
</evidence>
<proteinExistence type="predicted"/>
<dbReference type="KEGG" id="cha:CHAB381_1336"/>
<dbReference type="AlphaFoldDB" id="A7I2Z4"/>
<keyword evidence="2" id="KW-1185">Reference proteome</keyword>